<proteinExistence type="predicted"/>
<evidence type="ECO:0000256" key="1">
    <source>
        <dbReference type="ARBA" id="ARBA00022801"/>
    </source>
</evidence>
<keyword evidence="5" id="KW-1185">Reference proteome</keyword>
<name>A0A1H9M0K8_9ACTN</name>
<dbReference type="Proteomes" id="UP000198504">
    <property type="component" value="Unassembled WGS sequence"/>
</dbReference>
<dbReference type="PANTHER" id="PTHR31956">
    <property type="entry name" value="NON-SPECIFIC PHOSPHOLIPASE C4-RELATED"/>
    <property type="match status" value="1"/>
</dbReference>
<reference evidence="5" key="1">
    <citation type="submission" date="2016-10" db="EMBL/GenBank/DDBJ databases">
        <authorList>
            <person name="Varghese N."/>
            <person name="Submissions S."/>
        </authorList>
    </citation>
    <scope>NUCLEOTIDE SEQUENCE [LARGE SCALE GENOMIC DNA]</scope>
    <source>
        <strain evidence="5">CGMCC 4.6856</strain>
    </source>
</reference>
<evidence type="ECO:0000313" key="4">
    <source>
        <dbReference type="EMBL" id="SER17208.1"/>
    </source>
</evidence>
<dbReference type="Gene3D" id="3.40.720.10">
    <property type="entry name" value="Alkaline Phosphatase, subunit A"/>
    <property type="match status" value="2"/>
</dbReference>
<dbReference type="PANTHER" id="PTHR31956:SF1">
    <property type="entry name" value="NON-SPECIFIC PHOSPHOLIPASE C1"/>
    <property type="match status" value="1"/>
</dbReference>
<dbReference type="GO" id="GO:0042578">
    <property type="term" value="F:phosphoric ester hydrolase activity"/>
    <property type="evidence" value="ECO:0007669"/>
    <property type="project" value="UniProtKB-ARBA"/>
</dbReference>
<sequence>MITRRAVGVLASTLLAATAVTGLGTTAGFASPAPAAPAPAVAPAVADPGDAALARESRTHRRTPEVLGYRHLVVIYQENHSLDNLYGSWGRVGKNKVQGLSKADAAHTTQVRQDGTPYACLPQNDVNLTSPPLPGTCTDPGLSKPSAFTNRPFSIDALIEPTDTTCPKPGVSSGTGTLKGTGDPGGCTRDLVHRFYQEKYQIDGGRQDRYVTGSDAVGLTMGTYDTTQLPIYTYLHGQEAPHYVVADRFFQGANGGSFLNHQWLVAGRAPVADPTGPIPDGLTRPAATVLDDQGMPTSYDQYAATRPDVKDGQLTVACPDPTHVEDYAHACGNFAVNTVQPASAPYGKGAAIPLVDDAKYPNIGDRMSAKGVSWAWYSGGWDDAEAGHPGPLFQYHHQPFNYFADYAKGKPGRAHLQDERDFLAAAAVGNLPTVSFVKPYGAENEHPGYASASTGSDHLVDLLKAVMAGPEADDTLVVVTYDEFGGQWDHVPPPGKGSPTRGAYDAFGPGTRIPALVLSARMRRSGVDHTSYDTTSIIRTLERSLHLAPVGIRDTLVADLHKAVRKGRG</sequence>
<dbReference type="InterPro" id="IPR007312">
    <property type="entry name" value="Phosphoesterase"/>
</dbReference>
<accession>A0A1H9M0K8</accession>
<dbReference type="EMBL" id="FOFA01000009">
    <property type="protein sequence ID" value="SER17208.1"/>
    <property type="molecule type" value="Genomic_DNA"/>
</dbReference>
<feature type="chain" id="PRO_5011680618" evidence="3">
    <location>
        <begin position="36"/>
        <end position="569"/>
    </location>
</feature>
<dbReference type="SUPFAM" id="SSF53649">
    <property type="entry name" value="Alkaline phosphatase-like"/>
    <property type="match status" value="1"/>
</dbReference>
<gene>
    <name evidence="4" type="ORF">SAMN05421756_109202</name>
</gene>
<dbReference type="GO" id="GO:0009395">
    <property type="term" value="P:phospholipid catabolic process"/>
    <property type="evidence" value="ECO:0007669"/>
    <property type="project" value="TreeGrafter"/>
</dbReference>
<evidence type="ECO:0000256" key="2">
    <source>
        <dbReference type="ARBA" id="ARBA00023026"/>
    </source>
</evidence>
<dbReference type="AlphaFoldDB" id="A0A1H9M0K8"/>
<dbReference type="RefSeq" id="WP_091184960.1">
    <property type="nucleotide sequence ID" value="NZ_FOFA01000009.1"/>
</dbReference>
<keyword evidence="1" id="KW-0378">Hydrolase</keyword>
<keyword evidence="3" id="KW-0732">Signal</keyword>
<dbReference type="Pfam" id="PF04185">
    <property type="entry name" value="Phosphoesterase"/>
    <property type="match status" value="1"/>
</dbReference>
<evidence type="ECO:0000256" key="3">
    <source>
        <dbReference type="SAM" id="SignalP"/>
    </source>
</evidence>
<dbReference type="STRING" id="1036181.SAMN05421756_109202"/>
<keyword evidence="2" id="KW-0843">Virulence</keyword>
<organism evidence="4 5">
    <name type="scientific">Microlunatus flavus</name>
    <dbReference type="NCBI Taxonomy" id="1036181"/>
    <lineage>
        <taxon>Bacteria</taxon>
        <taxon>Bacillati</taxon>
        <taxon>Actinomycetota</taxon>
        <taxon>Actinomycetes</taxon>
        <taxon>Propionibacteriales</taxon>
        <taxon>Propionibacteriaceae</taxon>
        <taxon>Microlunatus</taxon>
    </lineage>
</organism>
<dbReference type="InterPro" id="IPR017850">
    <property type="entry name" value="Alkaline_phosphatase_core_sf"/>
</dbReference>
<evidence type="ECO:0000313" key="5">
    <source>
        <dbReference type="Proteomes" id="UP000198504"/>
    </source>
</evidence>
<feature type="signal peptide" evidence="3">
    <location>
        <begin position="1"/>
        <end position="35"/>
    </location>
</feature>
<dbReference type="CDD" id="cd16013">
    <property type="entry name" value="AcpA"/>
    <property type="match status" value="1"/>
</dbReference>
<dbReference type="OrthoDB" id="4181857at2"/>
<protein>
    <submittedName>
        <fullName evidence="4">Phospholipase C</fullName>
    </submittedName>
</protein>